<dbReference type="EMBL" id="RJVO01000009">
    <property type="protein sequence ID" value="ROH86448.1"/>
    <property type="molecule type" value="Genomic_DNA"/>
</dbReference>
<dbReference type="AlphaFoldDB" id="A0A3N0V1U4"/>
<accession>A0A3N0V1U4</accession>
<dbReference type="InParanoid" id="A0A3N0V1U4"/>
<protein>
    <submittedName>
        <fullName evidence="1">Uncharacterized protein</fullName>
    </submittedName>
</protein>
<name>A0A3N0V1U4_9GAMM</name>
<sequence length="159" mass="17671">MNLCPATRRLLLLSLLAGITACSGPQFRPGDESLRSDRAVVRLLALVEASREQQDQVLAAYDIDAVRRREIERELQTLNRERARLDPHQPDFLAANQAWVQRWTALMAERYGIQARFDVAVAGVLKSSQWEDWVNYTSASPSGYGGYGEGGTGRRPGGP</sequence>
<organism evidence="1 2">
    <name type="scientific">Stagnimonas aquatica</name>
    <dbReference type="NCBI Taxonomy" id="2689987"/>
    <lineage>
        <taxon>Bacteria</taxon>
        <taxon>Pseudomonadati</taxon>
        <taxon>Pseudomonadota</taxon>
        <taxon>Gammaproteobacteria</taxon>
        <taxon>Nevskiales</taxon>
        <taxon>Nevskiaceae</taxon>
        <taxon>Stagnimonas</taxon>
    </lineage>
</organism>
<gene>
    <name evidence="1" type="ORF">ED208_15540</name>
</gene>
<keyword evidence="2" id="KW-1185">Reference proteome</keyword>
<evidence type="ECO:0000313" key="1">
    <source>
        <dbReference type="EMBL" id="ROH86448.1"/>
    </source>
</evidence>
<evidence type="ECO:0000313" key="2">
    <source>
        <dbReference type="Proteomes" id="UP000282106"/>
    </source>
</evidence>
<dbReference type="RefSeq" id="WP_123212843.1">
    <property type="nucleotide sequence ID" value="NZ_RJVO01000009.1"/>
</dbReference>
<comment type="caution">
    <text evidence="1">The sequence shown here is derived from an EMBL/GenBank/DDBJ whole genome shotgun (WGS) entry which is preliminary data.</text>
</comment>
<reference evidence="1 2" key="1">
    <citation type="submission" date="2018-10" db="EMBL/GenBank/DDBJ databases">
        <authorList>
            <person name="Chen W.-M."/>
        </authorList>
    </citation>
    <scope>NUCLEOTIDE SEQUENCE [LARGE SCALE GENOMIC DNA]</scope>
    <source>
        <strain evidence="1 2">THS-13</strain>
    </source>
</reference>
<proteinExistence type="predicted"/>
<dbReference type="Proteomes" id="UP000282106">
    <property type="component" value="Unassembled WGS sequence"/>
</dbReference>